<gene>
    <name evidence="10" type="ORF">AFR_12565</name>
</gene>
<sequence>MSIVDVQGLRKTYGAVTAVDDVSFTVAEGEVFGILGPNGAGKTTVVECVEGLRIPDAGTIRVAGFDPHRQRDEVTRILGVQLQASDLQPKLTVQETLEMYSAFYAGPADWRPLVERLDLEEQLSRRFGKLSGGQKQRLFIALSLLGNPRVVVFDELTTALDPRARRRTWELVRDINASGVTILLVTHFMEEAQYLCDRVAVFDRGEVVALGTPDELISSSAGAIVISFRLSEPLPEGKLESLPGTVSVAYEGAKVVVRGSDDTVDALISMIVRERISAQGLRIVDATLDDAFLSITANAEAPEGS</sequence>
<evidence type="ECO:0000256" key="2">
    <source>
        <dbReference type="ARBA" id="ARBA00022448"/>
    </source>
</evidence>
<evidence type="ECO:0000256" key="1">
    <source>
        <dbReference type="ARBA" id="ARBA00004202"/>
    </source>
</evidence>
<evidence type="ECO:0000313" key="11">
    <source>
        <dbReference type="Proteomes" id="UP000017746"/>
    </source>
</evidence>
<dbReference type="CDD" id="cd03230">
    <property type="entry name" value="ABC_DR_subfamily_A"/>
    <property type="match status" value="1"/>
</dbReference>
<evidence type="ECO:0000313" key="10">
    <source>
        <dbReference type="EMBL" id="AGZ40799.1"/>
    </source>
</evidence>
<dbReference type="InterPro" id="IPR003439">
    <property type="entry name" value="ABC_transporter-like_ATP-bd"/>
</dbReference>
<dbReference type="InterPro" id="IPR050763">
    <property type="entry name" value="ABC_transporter_ATP-binding"/>
</dbReference>
<feature type="domain" description="ABC transporter" evidence="9">
    <location>
        <begin position="4"/>
        <end position="229"/>
    </location>
</feature>
<dbReference type="PROSITE" id="PS00211">
    <property type="entry name" value="ABC_TRANSPORTER_1"/>
    <property type="match status" value="1"/>
</dbReference>
<keyword evidence="5 10" id="KW-0067">ATP-binding</keyword>
<keyword evidence="4" id="KW-0547">Nucleotide-binding</keyword>
<dbReference type="eggNOG" id="COG1131">
    <property type="taxonomic scope" value="Bacteria"/>
</dbReference>
<dbReference type="PANTHER" id="PTHR42711:SF16">
    <property type="entry name" value="ABC TRANSPORTER ATP-BINDING PROTEIN"/>
    <property type="match status" value="1"/>
</dbReference>
<dbReference type="AlphaFoldDB" id="U5VV96"/>
<dbReference type="Proteomes" id="UP000017746">
    <property type="component" value="Chromosome"/>
</dbReference>
<evidence type="ECO:0000256" key="5">
    <source>
        <dbReference type="ARBA" id="ARBA00022840"/>
    </source>
</evidence>
<dbReference type="InterPro" id="IPR027417">
    <property type="entry name" value="P-loop_NTPase"/>
</dbReference>
<evidence type="ECO:0000259" key="9">
    <source>
        <dbReference type="PROSITE" id="PS50893"/>
    </source>
</evidence>
<dbReference type="PANTHER" id="PTHR42711">
    <property type="entry name" value="ABC TRANSPORTER ATP-BINDING PROTEIN"/>
    <property type="match status" value="1"/>
</dbReference>
<keyword evidence="11" id="KW-1185">Reference proteome</keyword>
<proteinExistence type="predicted"/>
<keyword evidence="8" id="KW-0046">Antibiotic resistance</keyword>
<dbReference type="HOGENOM" id="CLU_000604_1_2_11"/>
<dbReference type="OrthoDB" id="9804819at2"/>
<keyword evidence="3" id="KW-1003">Cell membrane</keyword>
<keyword evidence="6" id="KW-1278">Translocase</keyword>
<evidence type="ECO:0000256" key="6">
    <source>
        <dbReference type="ARBA" id="ARBA00022967"/>
    </source>
</evidence>
<dbReference type="Gene3D" id="3.40.50.300">
    <property type="entry name" value="P-loop containing nucleotide triphosphate hydrolases"/>
    <property type="match status" value="1"/>
</dbReference>
<dbReference type="PATRIC" id="fig|1246995.3.peg.2552"/>
<dbReference type="EMBL" id="CP006272">
    <property type="protein sequence ID" value="AGZ40799.1"/>
    <property type="molecule type" value="Genomic_DNA"/>
</dbReference>
<dbReference type="GO" id="GO:0046677">
    <property type="term" value="P:response to antibiotic"/>
    <property type="evidence" value="ECO:0007669"/>
    <property type="project" value="UniProtKB-KW"/>
</dbReference>
<dbReference type="GO" id="GO:0005886">
    <property type="term" value="C:plasma membrane"/>
    <property type="evidence" value="ECO:0007669"/>
    <property type="project" value="UniProtKB-SubCell"/>
</dbReference>
<dbReference type="STRING" id="1246995.AFR_12565"/>
<evidence type="ECO:0000256" key="7">
    <source>
        <dbReference type="ARBA" id="ARBA00023136"/>
    </source>
</evidence>
<dbReference type="InterPro" id="IPR017871">
    <property type="entry name" value="ABC_transporter-like_CS"/>
</dbReference>
<comment type="subcellular location">
    <subcellularLocation>
        <location evidence="1">Cell membrane</location>
        <topology evidence="1">Peripheral membrane protein</topology>
    </subcellularLocation>
</comment>
<dbReference type="GO" id="GO:0005524">
    <property type="term" value="F:ATP binding"/>
    <property type="evidence" value="ECO:0007669"/>
    <property type="project" value="UniProtKB-KW"/>
</dbReference>
<dbReference type="RefSeq" id="WP_023360858.1">
    <property type="nucleotide sequence ID" value="NC_022657.1"/>
</dbReference>
<evidence type="ECO:0000256" key="3">
    <source>
        <dbReference type="ARBA" id="ARBA00022475"/>
    </source>
</evidence>
<dbReference type="FunFam" id="3.40.50.300:FF:000589">
    <property type="entry name" value="ABC transporter, ATP-binding subunit"/>
    <property type="match status" value="1"/>
</dbReference>
<dbReference type="InterPro" id="IPR003593">
    <property type="entry name" value="AAA+_ATPase"/>
</dbReference>
<protein>
    <submittedName>
        <fullName evidence="10">ABC transporter ATP-binding protein</fullName>
    </submittedName>
</protein>
<organism evidence="10 11">
    <name type="scientific">Actinoplanes friuliensis DSM 7358</name>
    <dbReference type="NCBI Taxonomy" id="1246995"/>
    <lineage>
        <taxon>Bacteria</taxon>
        <taxon>Bacillati</taxon>
        <taxon>Actinomycetota</taxon>
        <taxon>Actinomycetes</taxon>
        <taxon>Micromonosporales</taxon>
        <taxon>Micromonosporaceae</taxon>
        <taxon>Actinoplanes</taxon>
    </lineage>
</organism>
<dbReference type="SMART" id="SM00382">
    <property type="entry name" value="AAA"/>
    <property type="match status" value="1"/>
</dbReference>
<dbReference type="Pfam" id="PF00005">
    <property type="entry name" value="ABC_tran"/>
    <property type="match status" value="1"/>
</dbReference>
<dbReference type="PROSITE" id="PS50893">
    <property type="entry name" value="ABC_TRANSPORTER_2"/>
    <property type="match status" value="1"/>
</dbReference>
<evidence type="ECO:0000256" key="8">
    <source>
        <dbReference type="ARBA" id="ARBA00023251"/>
    </source>
</evidence>
<keyword evidence="2" id="KW-0813">Transport</keyword>
<dbReference type="GO" id="GO:0016887">
    <property type="term" value="F:ATP hydrolysis activity"/>
    <property type="evidence" value="ECO:0007669"/>
    <property type="project" value="InterPro"/>
</dbReference>
<dbReference type="SUPFAM" id="SSF52540">
    <property type="entry name" value="P-loop containing nucleoside triphosphate hydrolases"/>
    <property type="match status" value="1"/>
</dbReference>
<dbReference type="KEGG" id="afs:AFR_12565"/>
<name>U5VV96_9ACTN</name>
<accession>U5VV96</accession>
<evidence type="ECO:0000256" key="4">
    <source>
        <dbReference type="ARBA" id="ARBA00022741"/>
    </source>
</evidence>
<keyword evidence="7" id="KW-0472">Membrane</keyword>
<reference evidence="10 11" key="1">
    <citation type="journal article" date="2014" name="J. Biotechnol.">
        <title>Complete genome sequence of the actinobacterium Actinoplanes friuliensis HAG 010964, producer of the lipopeptide antibiotic friulimycin.</title>
        <authorList>
            <person name="Ruckert C."/>
            <person name="Szczepanowski R."/>
            <person name="Albersmeier A."/>
            <person name="Goesmann A."/>
            <person name="Fischer N."/>
            <person name="Steinkamper A."/>
            <person name="Puhler A."/>
            <person name="Biener R."/>
            <person name="Schwartz D."/>
            <person name="Kalinowski J."/>
        </authorList>
    </citation>
    <scope>NUCLEOTIDE SEQUENCE [LARGE SCALE GENOMIC DNA]</scope>
    <source>
        <strain evidence="10 11">DSM 7358</strain>
    </source>
</reference>